<dbReference type="Pfam" id="PF03960">
    <property type="entry name" value="ArsC"/>
    <property type="match status" value="1"/>
</dbReference>
<dbReference type="PROSITE" id="PS51353">
    <property type="entry name" value="ARSC"/>
    <property type="match status" value="1"/>
</dbReference>
<keyword evidence="4" id="KW-1185">Reference proteome</keyword>
<name>A0ABU7GYB8_9SPHI</name>
<dbReference type="InterPro" id="IPR006504">
    <property type="entry name" value="Tscrpt_reg_Spx/MgsR"/>
</dbReference>
<reference evidence="3 4" key="1">
    <citation type="submission" date="2024-01" db="EMBL/GenBank/DDBJ databases">
        <title>Pedobacter sp. nov., isolated from oil-contaminated soil.</title>
        <authorList>
            <person name="Le N.T.T."/>
        </authorList>
    </citation>
    <scope>NUCLEOTIDE SEQUENCE [LARGE SCALE GENOMIC DNA]</scope>
    <source>
        <strain evidence="3 4">VNH31</strain>
    </source>
</reference>
<dbReference type="PANTHER" id="PTHR30041:SF8">
    <property type="entry name" value="PROTEIN YFFB"/>
    <property type="match status" value="1"/>
</dbReference>
<gene>
    <name evidence="3" type="ORF">VRU49_01505</name>
</gene>
<dbReference type="RefSeq" id="WP_330145001.1">
    <property type="nucleotide sequence ID" value="NZ_JAZDQU010000001.1"/>
</dbReference>
<comment type="caution">
    <text evidence="3">The sequence shown here is derived from an EMBL/GenBank/DDBJ whole genome shotgun (WGS) entry which is preliminary data.</text>
</comment>
<comment type="similarity">
    <text evidence="1 2">Belongs to the ArsC family.</text>
</comment>
<dbReference type="Gene3D" id="3.40.30.10">
    <property type="entry name" value="Glutaredoxin"/>
    <property type="match status" value="1"/>
</dbReference>
<dbReference type="PANTHER" id="PTHR30041">
    <property type="entry name" value="ARSENATE REDUCTASE"/>
    <property type="match status" value="1"/>
</dbReference>
<proteinExistence type="inferred from homology"/>
<evidence type="ECO:0000256" key="1">
    <source>
        <dbReference type="ARBA" id="ARBA00007198"/>
    </source>
</evidence>
<dbReference type="InterPro" id="IPR006660">
    <property type="entry name" value="Arsenate_reductase-like"/>
</dbReference>
<evidence type="ECO:0000313" key="3">
    <source>
        <dbReference type="EMBL" id="MEE1884083.1"/>
    </source>
</evidence>
<organism evidence="3 4">
    <name type="scientific">Pedobacter flavus</name>
    <dbReference type="NCBI Taxonomy" id="3113906"/>
    <lineage>
        <taxon>Bacteria</taxon>
        <taxon>Pseudomonadati</taxon>
        <taxon>Bacteroidota</taxon>
        <taxon>Sphingobacteriia</taxon>
        <taxon>Sphingobacteriales</taxon>
        <taxon>Sphingobacteriaceae</taxon>
        <taxon>Pedobacter</taxon>
    </lineage>
</organism>
<dbReference type="Proteomes" id="UP001337681">
    <property type="component" value="Unassembled WGS sequence"/>
</dbReference>
<evidence type="ECO:0000313" key="4">
    <source>
        <dbReference type="Proteomes" id="UP001337681"/>
    </source>
</evidence>
<dbReference type="NCBIfam" id="TIGR01617">
    <property type="entry name" value="arsC_related"/>
    <property type="match status" value="1"/>
</dbReference>
<evidence type="ECO:0000256" key="2">
    <source>
        <dbReference type="PROSITE-ProRule" id="PRU01282"/>
    </source>
</evidence>
<protein>
    <submittedName>
        <fullName evidence="3">Spx/MgsR family RNA polymerase-binding regulatory protein</fullName>
    </submittedName>
</protein>
<dbReference type="SUPFAM" id="SSF52833">
    <property type="entry name" value="Thioredoxin-like"/>
    <property type="match status" value="1"/>
</dbReference>
<sequence length="119" mass="13727">MSTTYTLYGIPNCNTVKKAMDWLNENQITFEFHNFKKSGVTNELINQWFDKFGVEKVINKSGLTFKKLSLEERNQLNSPAAISAYLIENTSAIKRPVLMKKNESLLIGFNEDDYQILLK</sequence>
<accession>A0ABU7GYB8</accession>
<dbReference type="InterPro" id="IPR036249">
    <property type="entry name" value="Thioredoxin-like_sf"/>
</dbReference>
<dbReference type="EMBL" id="JAZDQU010000001">
    <property type="protein sequence ID" value="MEE1884083.1"/>
    <property type="molecule type" value="Genomic_DNA"/>
</dbReference>